<protein>
    <submittedName>
        <fullName evidence="2">Uncharacterized protein</fullName>
    </submittedName>
</protein>
<keyword evidence="1" id="KW-0472">Membrane</keyword>
<evidence type="ECO:0000256" key="1">
    <source>
        <dbReference type="SAM" id="Phobius"/>
    </source>
</evidence>
<dbReference type="EMBL" id="MPUH01000137">
    <property type="protein sequence ID" value="OMJ88973.1"/>
    <property type="molecule type" value="Genomic_DNA"/>
</dbReference>
<dbReference type="Proteomes" id="UP000187209">
    <property type="component" value="Unassembled WGS sequence"/>
</dbReference>
<comment type="caution">
    <text evidence="2">The sequence shown here is derived from an EMBL/GenBank/DDBJ whole genome shotgun (WGS) entry which is preliminary data.</text>
</comment>
<dbReference type="InterPro" id="IPR027417">
    <property type="entry name" value="P-loop_NTPase"/>
</dbReference>
<gene>
    <name evidence="2" type="ORF">SteCoe_8984</name>
</gene>
<proteinExistence type="predicted"/>
<dbReference type="Gene3D" id="3.40.50.300">
    <property type="entry name" value="P-loop containing nucleotide triphosphate hydrolases"/>
    <property type="match status" value="1"/>
</dbReference>
<name>A0A1R2CIZ8_9CILI</name>
<accession>A0A1R2CIZ8</accession>
<dbReference type="SUPFAM" id="SSF52540">
    <property type="entry name" value="P-loop containing nucleoside triphosphate hydrolases"/>
    <property type="match status" value="1"/>
</dbReference>
<organism evidence="2 3">
    <name type="scientific">Stentor coeruleus</name>
    <dbReference type="NCBI Taxonomy" id="5963"/>
    <lineage>
        <taxon>Eukaryota</taxon>
        <taxon>Sar</taxon>
        <taxon>Alveolata</taxon>
        <taxon>Ciliophora</taxon>
        <taxon>Postciliodesmatophora</taxon>
        <taxon>Heterotrichea</taxon>
        <taxon>Heterotrichida</taxon>
        <taxon>Stentoridae</taxon>
        <taxon>Stentor</taxon>
    </lineage>
</organism>
<evidence type="ECO:0000313" key="3">
    <source>
        <dbReference type="Proteomes" id="UP000187209"/>
    </source>
</evidence>
<feature type="transmembrane region" description="Helical" evidence="1">
    <location>
        <begin position="643"/>
        <end position="665"/>
    </location>
</feature>
<sequence length="742" mass="86277">MFGSESLESFKENLIQVLQSSGHKPILASIGKQSKGKSYFLGHFLDDGEIPNKQNSHCSKGTHEFFSKSYNNYGFTLLDMEGFESMHSNTSRDSFNFCSVFTISEVLIMNISHEDLENQAFLDSFALNYWRYCKSAIKHRKKPLIIILAIRDPRFADEFIKVLKAYDDLVKGFTEEINSRMKSFTDEFISEIRPLLINDDVKEADIKIANEIICKINEDMGKYKFAIDMHFVVFFSKGFGKGKSKYFELKKIDEENVQFEESKFDSILVYIQQKCQEIVYMRNAESNYTSDTNDTNEPEIIYKLKMMIKEEEKRNSSKVNAIREIYVEACYDPMMRFPNKEGFLRSIGGYYRIHSNVEKINESVTKQLFKNLENTTKCRELMNEHKIKINEMMNNAGLWQIKEVLISYLKYLSAKCYCETLKLRNENPERPAYQYLIMILKFSGCENIINHQINEISKRKKMFSSLSFYDADFDNIIKHLYPKNVYLFESLFQVYLKFIEESIEFDYEYQEVINSEINKVQDRCYLSDLMKLLDNLYPSPEYDINQVEKFLKKLKNYHIECLMNKRDSLIKLERPFKPSQYVVEVHEKYDFIPAMYIAEKIIPSISGIIIGIASSATRALIVGAISEAAAATAAAATTAWIPIVGWTIFGVTTIASIGWIIYSYLKKTTSKNLKFKNTVASGFKIFKVIKNVKHINGTIVSCEDKLQENKKQFKSFIELKHEKVDPLSACVKATFYVIKIRD</sequence>
<reference evidence="2 3" key="1">
    <citation type="submission" date="2016-11" db="EMBL/GenBank/DDBJ databases">
        <title>The macronuclear genome of Stentor coeruleus: a giant cell with tiny introns.</title>
        <authorList>
            <person name="Slabodnick M."/>
            <person name="Ruby J.G."/>
            <person name="Reiff S.B."/>
            <person name="Swart E.C."/>
            <person name="Gosai S."/>
            <person name="Prabakaran S."/>
            <person name="Witkowska E."/>
            <person name="Larue G.E."/>
            <person name="Fisher S."/>
            <person name="Freeman R.M."/>
            <person name="Gunawardena J."/>
            <person name="Chu W."/>
            <person name="Stover N.A."/>
            <person name="Gregory B.D."/>
            <person name="Nowacki M."/>
            <person name="Derisi J."/>
            <person name="Roy S.W."/>
            <person name="Marshall W.F."/>
            <person name="Sood P."/>
        </authorList>
    </citation>
    <scope>NUCLEOTIDE SEQUENCE [LARGE SCALE GENOMIC DNA]</scope>
    <source>
        <strain evidence="2">WM001</strain>
    </source>
</reference>
<dbReference type="OrthoDB" id="2343366at2759"/>
<evidence type="ECO:0000313" key="2">
    <source>
        <dbReference type="EMBL" id="OMJ88973.1"/>
    </source>
</evidence>
<keyword evidence="1" id="KW-1133">Transmembrane helix</keyword>
<keyword evidence="3" id="KW-1185">Reference proteome</keyword>
<dbReference type="AlphaFoldDB" id="A0A1R2CIZ8"/>
<keyword evidence="1" id="KW-0812">Transmembrane</keyword>